<feature type="compositionally biased region" description="Polar residues" evidence="1">
    <location>
        <begin position="49"/>
        <end position="58"/>
    </location>
</feature>
<name>A0A2M3ZWA3_9DIPT</name>
<organism evidence="2">
    <name type="scientific">Anopheles braziliensis</name>
    <dbReference type="NCBI Taxonomy" id="58242"/>
    <lineage>
        <taxon>Eukaryota</taxon>
        <taxon>Metazoa</taxon>
        <taxon>Ecdysozoa</taxon>
        <taxon>Arthropoda</taxon>
        <taxon>Hexapoda</taxon>
        <taxon>Insecta</taxon>
        <taxon>Pterygota</taxon>
        <taxon>Neoptera</taxon>
        <taxon>Endopterygota</taxon>
        <taxon>Diptera</taxon>
        <taxon>Nematocera</taxon>
        <taxon>Culicoidea</taxon>
        <taxon>Culicidae</taxon>
        <taxon>Anophelinae</taxon>
        <taxon>Anopheles</taxon>
    </lineage>
</organism>
<evidence type="ECO:0000313" key="2">
    <source>
        <dbReference type="EMBL" id="MBW32801.1"/>
    </source>
</evidence>
<protein>
    <submittedName>
        <fullName evidence="2">Putative secreted peptide</fullName>
    </submittedName>
</protein>
<evidence type="ECO:0000256" key="1">
    <source>
        <dbReference type="SAM" id="MobiDB-lite"/>
    </source>
</evidence>
<proteinExistence type="predicted"/>
<feature type="region of interest" description="Disordered" evidence="1">
    <location>
        <begin position="49"/>
        <end position="70"/>
    </location>
</feature>
<sequence length="70" mass="7487">MSGRRIWLCARCAAIGSRATAILPVTSIGSTQNSKFPCTAATFVPKSSRYSKSASATGHSIGIRSRRRSR</sequence>
<accession>A0A2M3ZWA3</accession>
<dbReference type="EMBL" id="GGFM01012050">
    <property type="protein sequence ID" value="MBW32801.1"/>
    <property type="molecule type" value="Transcribed_RNA"/>
</dbReference>
<dbReference type="AlphaFoldDB" id="A0A2M3ZWA3"/>
<reference evidence="2" key="1">
    <citation type="submission" date="2018-01" db="EMBL/GenBank/DDBJ databases">
        <title>An insight into the sialome of Amazonian anophelines.</title>
        <authorList>
            <person name="Ribeiro J.M."/>
            <person name="Scarpassa V."/>
            <person name="Calvo E."/>
        </authorList>
    </citation>
    <scope>NUCLEOTIDE SEQUENCE</scope>
    <source>
        <tissue evidence="2">Salivary glands</tissue>
    </source>
</reference>